<proteinExistence type="predicted"/>
<comment type="caution">
    <text evidence="1">The sequence shown here is derived from an EMBL/GenBank/DDBJ whole genome shotgun (WGS) entry which is preliminary data.</text>
</comment>
<organism evidence="1 2">
    <name type="scientific">Allochromatium humboldtianum</name>
    <dbReference type="NCBI Taxonomy" id="504901"/>
    <lineage>
        <taxon>Bacteria</taxon>
        <taxon>Pseudomonadati</taxon>
        <taxon>Pseudomonadota</taxon>
        <taxon>Gammaproteobacteria</taxon>
        <taxon>Chromatiales</taxon>
        <taxon>Chromatiaceae</taxon>
        <taxon>Allochromatium</taxon>
    </lineage>
</organism>
<dbReference type="EMBL" id="JABZEO010000001">
    <property type="protein sequence ID" value="NVZ07677.1"/>
    <property type="molecule type" value="Genomic_DNA"/>
</dbReference>
<keyword evidence="2" id="KW-1185">Reference proteome</keyword>
<name>A0A850R920_9GAMM</name>
<protein>
    <submittedName>
        <fullName evidence="1">Uncharacterized protein</fullName>
    </submittedName>
</protein>
<dbReference type="Proteomes" id="UP000592294">
    <property type="component" value="Unassembled WGS sequence"/>
</dbReference>
<accession>A0A850R920</accession>
<dbReference type="AlphaFoldDB" id="A0A850R920"/>
<evidence type="ECO:0000313" key="1">
    <source>
        <dbReference type="EMBL" id="NVZ07677.1"/>
    </source>
</evidence>
<reference evidence="1 2" key="1">
    <citation type="submission" date="2020-06" db="EMBL/GenBank/DDBJ databases">
        <title>Whole-genome sequence of Allochromatium humboldtianum DSM 21881, type strain.</title>
        <authorList>
            <person name="Kyndt J.A."/>
            <person name="Meyer T.E."/>
        </authorList>
    </citation>
    <scope>NUCLEOTIDE SEQUENCE [LARGE SCALE GENOMIC DNA]</scope>
    <source>
        <strain evidence="1 2">DSM 21881</strain>
    </source>
</reference>
<evidence type="ECO:0000313" key="2">
    <source>
        <dbReference type="Proteomes" id="UP000592294"/>
    </source>
</evidence>
<gene>
    <name evidence="1" type="ORF">HW932_00195</name>
</gene>
<dbReference type="RefSeq" id="WP_176974489.1">
    <property type="nucleotide sequence ID" value="NZ_JABZEO010000001.1"/>
</dbReference>
<sequence length="93" mass="10348">MKPQDHTPGEQIANPIDHAAIGRRANFHREELRFAAFNLARTVGLAQHLVTEIEADEDSALANTGTLYAVLETVRMAQMHLHGTLRYVVEGDQ</sequence>